<proteinExistence type="predicted"/>
<reference evidence="2" key="1">
    <citation type="submission" date="2015-07" db="EMBL/GenBank/DDBJ databases">
        <authorList>
            <person name="Rodrigo-Torres Lidia"/>
            <person name="Arahal R.David."/>
        </authorList>
    </citation>
    <scope>NUCLEOTIDE SEQUENCE [LARGE SCALE GENOMIC DNA]</scope>
    <source>
        <strain evidence="2">CECT 5096</strain>
    </source>
</reference>
<protein>
    <submittedName>
        <fullName evidence="1">Uncharacterized protein</fullName>
    </submittedName>
</protein>
<evidence type="ECO:0000313" key="2">
    <source>
        <dbReference type="Proteomes" id="UP000049983"/>
    </source>
</evidence>
<evidence type="ECO:0000313" key="1">
    <source>
        <dbReference type="EMBL" id="CTQ66691.1"/>
    </source>
</evidence>
<dbReference type="Proteomes" id="UP000049983">
    <property type="component" value="Unassembled WGS sequence"/>
</dbReference>
<accession>A0A0M6Z8P9</accession>
<sequence>MQVTPVPAVHALRIRQKPLEIPATETDKNTQSTRSFADMTMTPAHVASAALRDTYHGAHAEYATQLLVSGEEYPETQLERHLHMEQYVPATAHEDDERSYTLSLSA</sequence>
<dbReference type="GeneID" id="97668619"/>
<dbReference type="EMBL" id="CXWC01000002">
    <property type="protein sequence ID" value="CTQ66691.1"/>
    <property type="molecule type" value="Genomic_DNA"/>
</dbReference>
<organism evidence="1 2">
    <name type="scientific">Roseibium album</name>
    <dbReference type="NCBI Taxonomy" id="311410"/>
    <lineage>
        <taxon>Bacteria</taxon>
        <taxon>Pseudomonadati</taxon>
        <taxon>Pseudomonadota</taxon>
        <taxon>Alphaproteobacteria</taxon>
        <taxon>Hyphomicrobiales</taxon>
        <taxon>Stappiaceae</taxon>
        <taxon>Roseibium</taxon>
    </lineage>
</organism>
<dbReference type="AlphaFoldDB" id="A0A0M6Z8P9"/>
<gene>
    <name evidence="1" type="ORF">LA5096_01192</name>
</gene>
<dbReference type="RefSeq" id="WP_055115058.1">
    <property type="nucleotide sequence ID" value="NZ_CXWA01000002.1"/>
</dbReference>
<dbReference type="OrthoDB" id="7678842at2"/>
<name>A0A0M6Z8P9_9HYPH</name>
<keyword evidence="2" id="KW-1185">Reference proteome</keyword>